<dbReference type="Proteomes" id="UP001500635">
    <property type="component" value="Unassembled WGS sequence"/>
</dbReference>
<dbReference type="Pfam" id="PF07510">
    <property type="entry name" value="GmrSD_C"/>
    <property type="match status" value="1"/>
</dbReference>
<feature type="domain" description="GmrSD restriction endonucleases C-terminal" evidence="1">
    <location>
        <begin position="26"/>
        <end position="154"/>
    </location>
</feature>
<dbReference type="InterPro" id="IPR011089">
    <property type="entry name" value="GmrSD_C"/>
</dbReference>
<name>A0ABP8K6Z2_9ACTN</name>
<accession>A0ABP8K6Z2</accession>
<sequence length="173" mass="19086">MRYRRAAFGEAWTDDSGAALGHNGCDTRNDILDRDLTDKTYVHVHSCPRAVATGTLIDPYTGQTMHFVRGPKTSAKVQIDHIVPLAYAWDMGAYAWDDAKRTRLANDPRNLVAVDGPSNDNKKDSPPGRWMPSNEGFHCQYVEQFAGISREYGLSVDAGSAAVIRQVESVCRG</sequence>
<protein>
    <recommendedName>
        <fullName evidence="1">GmrSD restriction endonucleases C-terminal domain-containing protein</fullName>
    </recommendedName>
</protein>
<evidence type="ECO:0000313" key="2">
    <source>
        <dbReference type="EMBL" id="GAA4401633.1"/>
    </source>
</evidence>
<reference evidence="3" key="1">
    <citation type="journal article" date="2019" name="Int. J. Syst. Evol. Microbiol.">
        <title>The Global Catalogue of Microorganisms (GCM) 10K type strain sequencing project: providing services to taxonomists for standard genome sequencing and annotation.</title>
        <authorList>
            <consortium name="The Broad Institute Genomics Platform"/>
            <consortium name="The Broad Institute Genome Sequencing Center for Infectious Disease"/>
            <person name="Wu L."/>
            <person name="Ma J."/>
        </authorList>
    </citation>
    <scope>NUCLEOTIDE SEQUENCE [LARGE SCALE GENOMIC DNA]</scope>
    <source>
        <strain evidence="3">JCM 17688</strain>
    </source>
</reference>
<organism evidence="2 3">
    <name type="scientific">Tsukamurella soli</name>
    <dbReference type="NCBI Taxonomy" id="644556"/>
    <lineage>
        <taxon>Bacteria</taxon>
        <taxon>Bacillati</taxon>
        <taxon>Actinomycetota</taxon>
        <taxon>Actinomycetes</taxon>
        <taxon>Mycobacteriales</taxon>
        <taxon>Tsukamurellaceae</taxon>
        <taxon>Tsukamurella</taxon>
    </lineage>
</organism>
<dbReference type="PANTHER" id="PTHR24094">
    <property type="entry name" value="SECRETED PROTEIN"/>
    <property type="match status" value="1"/>
</dbReference>
<evidence type="ECO:0000313" key="3">
    <source>
        <dbReference type="Proteomes" id="UP001500635"/>
    </source>
</evidence>
<gene>
    <name evidence="2" type="ORF">GCM10023147_41400</name>
</gene>
<dbReference type="PANTHER" id="PTHR24094:SF15">
    <property type="entry name" value="AMP-DEPENDENT SYNTHETASE_LIGASE DOMAIN-CONTAINING PROTEIN-RELATED"/>
    <property type="match status" value="1"/>
</dbReference>
<keyword evidence="3" id="KW-1185">Reference proteome</keyword>
<dbReference type="EMBL" id="BAABFR010000090">
    <property type="protein sequence ID" value="GAA4401633.1"/>
    <property type="molecule type" value="Genomic_DNA"/>
</dbReference>
<evidence type="ECO:0000259" key="1">
    <source>
        <dbReference type="Pfam" id="PF07510"/>
    </source>
</evidence>
<proteinExistence type="predicted"/>
<comment type="caution">
    <text evidence="2">The sequence shown here is derived from an EMBL/GenBank/DDBJ whole genome shotgun (WGS) entry which is preliminary data.</text>
</comment>